<comment type="caution">
    <text evidence="1">The sequence shown here is derived from an EMBL/GenBank/DDBJ whole genome shotgun (WGS) entry which is preliminary data.</text>
</comment>
<accession>A0A5B7G748</accession>
<proteinExistence type="predicted"/>
<keyword evidence="2" id="KW-1185">Reference proteome</keyword>
<protein>
    <submittedName>
        <fullName evidence="1">Uncharacterized protein</fullName>
    </submittedName>
</protein>
<gene>
    <name evidence="1" type="ORF">E2C01_050011</name>
</gene>
<name>A0A5B7G748_PORTR</name>
<reference evidence="1 2" key="1">
    <citation type="submission" date="2019-05" db="EMBL/GenBank/DDBJ databases">
        <title>Another draft genome of Portunus trituberculatus and its Hox gene families provides insights of decapod evolution.</title>
        <authorList>
            <person name="Jeong J.-H."/>
            <person name="Song I."/>
            <person name="Kim S."/>
            <person name="Choi T."/>
            <person name="Kim D."/>
            <person name="Ryu S."/>
            <person name="Kim W."/>
        </authorList>
    </citation>
    <scope>NUCLEOTIDE SEQUENCE [LARGE SCALE GENOMIC DNA]</scope>
    <source>
        <tissue evidence="1">Muscle</tissue>
    </source>
</reference>
<dbReference type="Proteomes" id="UP000324222">
    <property type="component" value="Unassembled WGS sequence"/>
</dbReference>
<dbReference type="AlphaFoldDB" id="A0A5B7G748"/>
<evidence type="ECO:0000313" key="2">
    <source>
        <dbReference type="Proteomes" id="UP000324222"/>
    </source>
</evidence>
<sequence>MEGGTCHVTCGACRQAPGGYLGADENPSCCLEGGGSLGAGGASGGKGATTGRPVTTPLCLAPPRTGDAACQILSCEVDHTFLRRPRKAPDSAQPRRQITYAALPGGLWRPRSHIAECPPSMLAIS</sequence>
<evidence type="ECO:0000313" key="1">
    <source>
        <dbReference type="EMBL" id="MPC56060.1"/>
    </source>
</evidence>
<dbReference type="EMBL" id="VSRR010013661">
    <property type="protein sequence ID" value="MPC56060.1"/>
    <property type="molecule type" value="Genomic_DNA"/>
</dbReference>
<organism evidence="1 2">
    <name type="scientific">Portunus trituberculatus</name>
    <name type="common">Swimming crab</name>
    <name type="synonym">Neptunus trituberculatus</name>
    <dbReference type="NCBI Taxonomy" id="210409"/>
    <lineage>
        <taxon>Eukaryota</taxon>
        <taxon>Metazoa</taxon>
        <taxon>Ecdysozoa</taxon>
        <taxon>Arthropoda</taxon>
        <taxon>Crustacea</taxon>
        <taxon>Multicrustacea</taxon>
        <taxon>Malacostraca</taxon>
        <taxon>Eumalacostraca</taxon>
        <taxon>Eucarida</taxon>
        <taxon>Decapoda</taxon>
        <taxon>Pleocyemata</taxon>
        <taxon>Brachyura</taxon>
        <taxon>Eubrachyura</taxon>
        <taxon>Portunoidea</taxon>
        <taxon>Portunidae</taxon>
        <taxon>Portuninae</taxon>
        <taxon>Portunus</taxon>
    </lineage>
</organism>